<evidence type="ECO:0008006" key="4">
    <source>
        <dbReference type="Google" id="ProtNLM"/>
    </source>
</evidence>
<feature type="transmembrane region" description="Helical" evidence="1">
    <location>
        <begin position="28"/>
        <end position="45"/>
    </location>
</feature>
<reference evidence="2" key="1">
    <citation type="submission" date="2022-07" db="EMBL/GenBank/DDBJ databases">
        <title>Bacterial species isolated from the porcine tonsil microbiota.</title>
        <authorList>
            <person name="Oliveira I.M.F."/>
        </authorList>
    </citation>
    <scope>NUCLEOTIDE SEQUENCE</scope>
    <source>
        <strain evidence="2">8QC2O2</strain>
    </source>
</reference>
<keyword evidence="1" id="KW-0472">Membrane</keyword>
<feature type="transmembrane region" description="Helical" evidence="1">
    <location>
        <begin position="5"/>
        <end position="22"/>
    </location>
</feature>
<keyword evidence="1" id="KW-1133">Transmembrane helix</keyword>
<dbReference type="Proteomes" id="UP001204068">
    <property type="component" value="Unassembled WGS sequence"/>
</dbReference>
<sequence length="63" mass="7251">MREFFLMLFIIISGMLLIVKGVNTLDAIYFAILFGSMLFYLYITVQELKKPNVDGNQQKATNN</sequence>
<accession>A0AAW5LJV1</accession>
<dbReference type="RefSeq" id="WP_218696813.1">
    <property type="nucleotide sequence ID" value="NZ_CP077960.1"/>
</dbReference>
<comment type="caution">
    <text evidence="2">The sequence shown here is derived from an EMBL/GenBank/DDBJ whole genome shotgun (WGS) entry which is preliminary data.</text>
</comment>
<organism evidence="2 3">
    <name type="scientific">Mammaliicoccus sciuri</name>
    <name type="common">Staphylococcus sciuri</name>
    <dbReference type="NCBI Taxonomy" id="1296"/>
    <lineage>
        <taxon>Bacteria</taxon>
        <taxon>Bacillati</taxon>
        <taxon>Bacillota</taxon>
        <taxon>Bacilli</taxon>
        <taxon>Bacillales</taxon>
        <taxon>Staphylococcaceae</taxon>
        <taxon>Mammaliicoccus</taxon>
    </lineage>
</organism>
<gene>
    <name evidence="2" type="ORF">NQ032_02290</name>
</gene>
<name>A0AAW5LJV1_MAMSC</name>
<dbReference type="EMBL" id="JANILD010000001">
    <property type="protein sequence ID" value="MCQ9302447.1"/>
    <property type="molecule type" value="Genomic_DNA"/>
</dbReference>
<evidence type="ECO:0000313" key="2">
    <source>
        <dbReference type="EMBL" id="MCQ9302447.1"/>
    </source>
</evidence>
<evidence type="ECO:0000256" key="1">
    <source>
        <dbReference type="SAM" id="Phobius"/>
    </source>
</evidence>
<proteinExistence type="predicted"/>
<protein>
    <recommendedName>
        <fullName evidence="4">DUF3149 domain-containing protein</fullName>
    </recommendedName>
</protein>
<dbReference type="AlphaFoldDB" id="A0AAW5LJV1"/>
<evidence type="ECO:0000313" key="3">
    <source>
        <dbReference type="Proteomes" id="UP001204068"/>
    </source>
</evidence>
<keyword evidence="1" id="KW-0812">Transmembrane</keyword>